<feature type="repeat" description="ANK" evidence="3">
    <location>
        <begin position="1477"/>
        <end position="1509"/>
    </location>
</feature>
<dbReference type="InterPro" id="IPR051165">
    <property type="entry name" value="Multifunctional_ANK_Repeat"/>
</dbReference>
<feature type="compositionally biased region" description="Polar residues" evidence="4">
    <location>
        <begin position="1756"/>
        <end position="1765"/>
    </location>
</feature>
<evidence type="ECO:0000256" key="1">
    <source>
        <dbReference type="ARBA" id="ARBA00022737"/>
    </source>
</evidence>
<feature type="repeat" description="ANK" evidence="3">
    <location>
        <begin position="948"/>
        <end position="980"/>
    </location>
</feature>
<dbReference type="InterPro" id="IPR002110">
    <property type="entry name" value="Ankyrin_rpt"/>
</dbReference>
<evidence type="ECO:0000259" key="5">
    <source>
        <dbReference type="Pfam" id="PF22939"/>
    </source>
</evidence>
<evidence type="ECO:0000313" key="7">
    <source>
        <dbReference type="EMBL" id="KAG4420328.1"/>
    </source>
</evidence>
<evidence type="ECO:0000313" key="8">
    <source>
        <dbReference type="Proteomes" id="UP000664132"/>
    </source>
</evidence>
<feature type="domain" description="GPI inositol-deacylase winged helix" evidence="5">
    <location>
        <begin position="495"/>
        <end position="577"/>
    </location>
</feature>
<comment type="caution">
    <text evidence="7">The sequence shown here is derived from an EMBL/GenBank/DDBJ whole genome shotgun (WGS) entry which is preliminary data.</text>
</comment>
<feature type="repeat" description="ANK" evidence="3">
    <location>
        <begin position="1654"/>
        <end position="1683"/>
    </location>
</feature>
<evidence type="ECO:0000259" key="6">
    <source>
        <dbReference type="Pfam" id="PF24883"/>
    </source>
</evidence>
<feature type="repeat" description="ANK" evidence="3">
    <location>
        <begin position="1956"/>
        <end position="1988"/>
    </location>
</feature>
<dbReference type="SUPFAM" id="SSF48403">
    <property type="entry name" value="Ankyrin repeat"/>
    <property type="match status" value="5"/>
</dbReference>
<accession>A0A8H7WAS1</accession>
<gene>
    <name evidence="7" type="ORF">IFR04_006534</name>
</gene>
<dbReference type="EMBL" id="JAFJYH010000086">
    <property type="protein sequence ID" value="KAG4420328.1"/>
    <property type="molecule type" value="Genomic_DNA"/>
</dbReference>
<reference evidence="7" key="1">
    <citation type="submission" date="2021-02" db="EMBL/GenBank/DDBJ databases">
        <title>Genome sequence Cadophora malorum strain M34.</title>
        <authorList>
            <person name="Stefanovic E."/>
            <person name="Vu D."/>
            <person name="Scully C."/>
            <person name="Dijksterhuis J."/>
            <person name="Roader J."/>
            <person name="Houbraken J."/>
        </authorList>
    </citation>
    <scope>NUCLEOTIDE SEQUENCE</scope>
    <source>
        <strain evidence="7">M34</strain>
    </source>
</reference>
<feature type="repeat" description="ANK" evidence="3">
    <location>
        <begin position="1586"/>
        <end position="1609"/>
    </location>
</feature>
<dbReference type="Proteomes" id="UP000664132">
    <property type="component" value="Unassembled WGS sequence"/>
</dbReference>
<evidence type="ECO:0000256" key="2">
    <source>
        <dbReference type="ARBA" id="ARBA00023043"/>
    </source>
</evidence>
<dbReference type="PROSITE" id="PS50297">
    <property type="entry name" value="ANK_REP_REGION"/>
    <property type="match status" value="13"/>
</dbReference>
<keyword evidence="8" id="KW-1185">Reference proteome</keyword>
<dbReference type="PRINTS" id="PR01415">
    <property type="entry name" value="ANKYRIN"/>
</dbReference>
<dbReference type="SMART" id="SM00248">
    <property type="entry name" value="ANK"/>
    <property type="match status" value="30"/>
</dbReference>
<feature type="region of interest" description="Disordered" evidence="4">
    <location>
        <begin position="758"/>
        <end position="779"/>
    </location>
</feature>
<feature type="repeat" description="ANK" evidence="3">
    <location>
        <begin position="1693"/>
        <end position="1725"/>
    </location>
</feature>
<proteinExistence type="predicted"/>
<name>A0A8H7WAS1_9HELO</name>
<feature type="repeat" description="ANK" evidence="3">
    <location>
        <begin position="1989"/>
        <end position="2021"/>
    </location>
</feature>
<organism evidence="7 8">
    <name type="scientific">Cadophora malorum</name>
    <dbReference type="NCBI Taxonomy" id="108018"/>
    <lineage>
        <taxon>Eukaryota</taxon>
        <taxon>Fungi</taxon>
        <taxon>Dikarya</taxon>
        <taxon>Ascomycota</taxon>
        <taxon>Pezizomycotina</taxon>
        <taxon>Leotiomycetes</taxon>
        <taxon>Helotiales</taxon>
        <taxon>Ploettnerulaceae</taxon>
        <taxon>Cadophora</taxon>
    </lineage>
</organism>
<feature type="repeat" description="ANK" evidence="3">
    <location>
        <begin position="1862"/>
        <end position="1894"/>
    </location>
</feature>
<feature type="repeat" description="ANK" evidence="3">
    <location>
        <begin position="981"/>
        <end position="1006"/>
    </location>
</feature>
<dbReference type="OrthoDB" id="194358at2759"/>
<feature type="repeat" description="ANK" evidence="3">
    <location>
        <begin position="2171"/>
        <end position="2200"/>
    </location>
</feature>
<feature type="region of interest" description="Disordered" evidence="4">
    <location>
        <begin position="1756"/>
        <end position="1776"/>
    </location>
</feature>
<feature type="repeat" description="ANK" evidence="3">
    <location>
        <begin position="1511"/>
        <end position="1543"/>
    </location>
</feature>
<dbReference type="SUPFAM" id="SSF52540">
    <property type="entry name" value="P-loop containing nucleoside triphosphate hydrolases"/>
    <property type="match status" value="1"/>
</dbReference>
<dbReference type="Gene3D" id="3.40.50.300">
    <property type="entry name" value="P-loop containing nucleotide triphosphate hydrolases"/>
    <property type="match status" value="1"/>
</dbReference>
<dbReference type="InterPro" id="IPR056884">
    <property type="entry name" value="NPHP3-like_N"/>
</dbReference>
<dbReference type="InterPro" id="IPR054471">
    <property type="entry name" value="GPIID_WHD"/>
</dbReference>
<evidence type="ECO:0008006" key="9">
    <source>
        <dbReference type="Google" id="ProtNLM"/>
    </source>
</evidence>
<dbReference type="InterPro" id="IPR036770">
    <property type="entry name" value="Ankyrin_rpt-contain_sf"/>
</dbReference>
<dbReference type="Gene3D" id="1.25.40.20">
    <property type="entry name" value="Ankyrin repeat-containing domain"/>
    <property type="match status" value="9"/>
</dbReference>
<evidence type="ECO:0000256" key="4">
    <source>
        <dbReference type="SAM" id="MobiDB-lite"/>
    </source>
</evidence>
<feature type="repeat" description="ANK" evidence="3">
    <location>
        <begin position="1445"/>
        <end position="1471"/>
    </location>
</feature>
<sequence>MDPLSIAASVAGLCTLAESIVHRTRAYVRCVRGSEKEIAKLIRAMAQLYGILEQIRLLEDGFHGEGGDEKGAGLGSVGMVRGVHLVKGEELFECEKTLRKLDDVLKKSDPRAQTGFVNVARKKLEWPFNSKEVAELLRDIENHKSMLNLALNANEMAAILSCLETSTYVSQMVSREQIANEEFREHQRISAFSRRRQKIIEFMTTLDPRIDQTMYFQMKQEMTGLWFTEGDDFKAWMSKRNSTLWLSGIPGAGKTILFSSVVDKLQRALDEHSVMAYFYCDYRNPIKQDATTIIRSLIRQFAERNDLCFDKLEEFYEVHSSDDKISLPTQKDLVTLLLDMSEDVENAVILVDALDECLTERAAVIKLLRDLNIRSEKIKTLFASRDEVDISTNLQGYTTVSMAENASDIARYVESELKIKNWAKDLSQTEKEAIKNSLIEPAGGMFRWVACQLDALAKCKTTASRRKVLRTLPKDLSETYYRILKQIDSTEIADNRLIVQRILKWVTWAATGLSLKELQEAVAINAGDEELDVDVISAESDILDLCSSLVRCNPNGIIELAHATVKEFLTTIPSKSEYYFYHVDETSDMTALVSTCLTYLCLDNFGVEKDWELASVTSGSSFSIKTSVASDEESGVSKQALQYHFLNHAVENWDHYARKATEDWSQVLALEEILFAPTKAPQFLNWARRRLEPTRYSRNRDGGLLAESTTLQWAALLGLPAICRWLIEQGSDVNRATVVLGSSLACAVLGESVFHQRTSDGSDYGSDDGSSDYNERYNTKESRAWRSETRYETIATMLRFGATMDCMPPEETKSLMELALAIGEPSHVKLLLAHGAVLDTDCLAYLEGQCSEGPRKAEMQDILSVVTQSNYATEDTQKATRLLLQFETSSIQAAKLLAETLGDLTMGEGAEVQDKNGALRKVSEYGQYELVAQLLDDPDIIIDHVDKDGFTALHEAAQSGHLPVVQLLVEKKFNVNASDKDGDTPVMRAASCNHLEVVQYLHQHGAVLADQVNADGETITSVAAHSDCHRVLRYIAETDPRLVSSTTTSSEGKTTLMVAAAKGSVKSTQYILDKFPNDEVTAITKDGRSALHFAAASGSKKVVEMILKNHPDVNVKCSNGCTALHYAVDDILNPSVVNVLLASGADATIKNDTDDLPVHYAATQGGWDNFSVLKKLIEIAEDQCEWLNEESGSCRTVLQIVTSHSNFTDYSLKMVELFCARPELALEPPRLGLVGGIPLLNLVEELSKRTVYRPLPGGPLGPPTDAWRLLEAIKLLVGRGASVDFTNPKGDTALHILCFGNLNLTVCDAVEFLLQHSAPIQTVNKNNSNVMDALFSRLNKGPVSPDMQVHTQRILSVLIDHASDDHLRSYRLDGMQLLNLCIQIGNPTIIRKMLKRGAAVDIPDLTPSRDSGLSPARAICIYKTSDGVADEILDKCSDLNCLDDAGITLLVLACRFGKIDVARSLVSKGADRPTTVQGVRAIADAAYNGHTEVVQFLIELGVDINSTYGDRRMTPLMHAVERGNLKTIKFLLEKGADVNIKAAKQWTLAHYLASREDPTLLHEMLPYNLIWDESATLVSQQGSLVGGVTPLHLAAEKGFTGMITFLMENKLVPDVNIANDLRTTALHVAVRVGHCHTVKQLLQAGADVNARDSEGYTPVHIAASHSRLSKFPLIILQDLLETGKFDHFLLTNEGLTALHVAAKQGTINLVTLLLETPINVNAKDNNWLTPLHYAIVRGDTEIIEALEAAGAKHVAPSSTASSLDGGNSPEKPEIEPPPVFGANSLLLAGIKQRDLSLCKRAHEEGADLSFSFSECKEGKCTPLLFAIDGHKNTGNGFFNRCPAIAEFLAEQDVDINAQSCMSEMLPIHLAAARGQDSVLRKLMARGAKTKTRTLEAFHLAIMHGNIDTIKILLEHEGSIEKGSKQRLLNSQVSSVDAVALKEYPDFTERKLLQEPYSGSAMHIAAYMGYDDILEFLIKEGAEVDSYNEYNHTPLMHAIWTDEHKSIQVLLDAGASIHHRDDFGRTPAYFALGNKNTVALTALQEKGADFSEGEYPNTWTNETYLNQALFQESWAIVDFLLKLGHDPNRHCGPYAHTPLQVALQITDTAKLEPFVAEHAPEYDENIERYGTLLAAACSQSSPGLVRMLLEKARKNGRNMAEYVNFGCYVYATPLYSAAFRGNMGLLMMLIEAGADVRTKEGGWLGTPLDAACAMERVDVVKVLWEKGACLRKSMMEGAYMVKGCKGSAKMEVIREILKGRDPYVPGPEMDSVEGTVRASRS</sequence>
<dbReference type="Pfam" id="PF00023">
    <property type="entry name" value="Ank"/>
    <property type="match status" value="1"/>
</dbReference>
<feature type="repeat" description="ANK" evidence="3">
    <location>
        <begin position="1086"/>
        <end position="1118"/>
    </location>
</feature>
<dbReference type="PANTHER" id="PTHR24123:SF33">
    <property type="entry name" value="PROTEIN HOS4"/>
    <property type="match status" value="1"/>
</dbReference>
<evidence type="ECO:0000256" key="3">
    <source>
        <dbReference type="PROSITE-ProRule" id="PRU00023"/>
    </source>
</evidence>
<feature type="repeat" description="ANK" evidence="3">
    <location>
        <begin position="1119"/>
        <end position="1152"/>
    </location>
</feature>
<feature type="repeat" description="ANK" evidence="3">
    <location>
        <begin position="1726"/>
        <end position="1758"/>
    </location>
</feature>
<keyword evidence="2 3" id="KW-0040">ANK repeat</keyword>
<dbReference type="PANTHER" id="PTHR24123">
    <property type="entry name" value="ANKYRIN REPEAT-CONTAINING"/>
    <property type="match status" value="1"/>
</dbReference>
<dbReference type="Pfam" id="PF24883">
    <property type="entry name" value="NPHP3_N"/>
    <property type="match status" value="1"/>
</dbReference>
<feature type="repeat" description="ANK" evidence="3">
    <location>
        <begin position="1621"/>
        <end position="1653"/>
    </location>
</feature>
<dbReference type="Pfam" id="PF12796">
    <property type="entry name" value="Ank_2"/>
    <property type="match status" value="7"/>
</dbReference>
<dbReference type="Pfam" id="PF22939">
    <property type="entry name" value="WHD_GPIID"/>
    <property type="match status" value="1"/>
</dbReference>
<dbReference type="PROSITE" id="PS50088">
    <property type="entry name" value="ANK_REPEAT"/>
    <property type="match status" value="16"/>
</dbReference>
<feature type="domain" description="Nephrocystin 3-like N-terminal" evidence="6">
    <location>
        <begin position="223"/>
        <end position="385"/>
    </location>
</feature>
<dbReference type="InterPro" id="IPR027417">
    <property type="entry name" value="P-loop_NTPase"/>
</dbReference>
<protein>
    <recommendedName>
        <fullName evidence="9">Ankyrin</fullName>
    </recommendedName>
</protein>
<keyword evidence="1" id="KW-0677">Repeat</keyword>